<comment type="caution">
    <text evidence="2">The sequence shown here is derived from an EMBL/GenBank/DDBJ whole genome shotgun (WGS) entry which is preliminary data.</text>
</comment>
<keyword evidence="3" id="KW-1185">Reference proteome</keyword>
<organism evidence="2 3">
    <name type="scientific">Marinitenerispora sediminis</name>
    <dbReference type="NCBI Taxonomy" id="1931232"/>
    <lineage>
        <taxon>Bacteria</taxon>
        <taxon>Bacillati</taxon>
        <taxon>Actinomycetota</taxon>
        <taxon>Actinomycetes</taxon>
        <taxon>Streptosporangiales</taxon>
        <taxon>Nocardiopsidaceae</taxon>
        <taxon>Marinitenerispora</taxon>
    </lineage>
</organism>
<sequence>GLIAPAIALGTPAMAGAQDIFGGEHFWGWPWWGPSSSFEQQATQAGPFGAGTFGTRSHAQGGF</sequence>
<dbReference type="AlphaFoldDB" id="A0A368SXR4"/>
<protein>
    <submittedName>
        <fullName evidence="2">Uncharacterized protein</fullName>
    </submittedName>
</protein>
<dbReference type="Proteomes" id="UP000253318">
    <property type="component" value="Unassembled WGS sequence"/>
</dbReference>
<accession>A0A368SXR4</accession>
<name>A0A368SXR4_9ACTN</name>
<reference evidence="2 3" key="1">
    <citation type="submission" date="2018-04" db="EMBL/GenBank/DDBJ databases">
        <title>Novel actinobacteria from marine sediment.</title>
        <authorList>
            <person name="Ng Z.Y."/>
            <person name="Tan G.Y.A."/>
        </authorList>
    </citation>
    <scope>NUCLEOTIDE SEQUENCE [LARGE SCALE GENOMIC DNA]</scope>
    <source>
        <strain evidence="2 3">TPS81</strain>
    </source>
</reference>
<dbReference type="EMBL" id="QEIN01000504">
    <property type="protein sequence ID" value="RCV47473.1"/>
    <property type="molecule type" value="Genomic_DNA"/>
</dbReference>
<evidence type="ECO:0000313" key="2">
    <source>
        <dbReference type="EMBL" id="RCV47473.1"/>
    </source>
</evidence>
<evidence type="ECO:0000256" key="1">
    <source>
        <dbReference type="SAM" id="MobiDB-lite"/>
    </source>
</evidence>
<dbReference type="RefSeq" id="WP_158562932.1">
    <property type="nucleotide sequence ID" value="NZ_QEIM01000284.1"/>
</dbReference>
<feature type="compositionally biased region" description="Polar residues" evidence="1">
    <location>
        <begin position="54"/>
        <end position="63"/>
    </location>
</feature>
<feature type="non-terminal residue" evidence="2">
    <location>
        <position position="1"/>
    </location>
</feature>
<evidence type="ECO:0000313" key="3">
    <source>
        <dbReference type="Proteomes" id="UP000253318"/>
    </source>
</evidence>
<gene>
    <name evidence="2" type="ORF">DEF24_27090</name>
</gene>
<feature type="region of interest" description="Disordered" evidence="1">
    <location>
        <begin position="38"/>
        <end position="63"/>
    </location>
</feature>
<proteinExistence type="predicted"/>